<evidence type="ECO:0000256" key="3">
    <source>
        <dbReference type="ARBA" id="ARBA00022840"/>
    </source>
</evidence>
<dbReference type="Pfam" id="PF00005">
    <property type="entry name" value="ABC_tran"/>
    <property type="match status" value="1"/>
</dbReference>
<name>A0A7J3MXP2_9CREN</name>
<dbReference type="SMART" id="SM00382">
    <property type="entry name" value="AAA"/>
    <property type="match status" value="1"/>
</dbReference>
<dbReference type="InterPro" id="IPR013563">
    <property type="entry name" value="Oligopep_ABC_C"/>
</dbReference>
<dbReference type="AlphaFoldDB" id="A0A7J3MXP2"/>
<comment type="caution">
    <text evidence="6">The sequence shown here is derived from an EMBL/GenBank/DDBJ whole genome shotgun (WGS) entry which is preliminary data.</text>
</comment>
<dbReference type="PROSITE" id="PS50893">
    <property type="entry name" value="ABC_TRANSPORTER_2"/>
    <property type="match status" value="1"/>
</dbReference>
<keyword evidence="3 6" id="KW-0067">ATP-binding</keyword>
<dbReference type="PROSITE" id="PS00211">
    <property type="entry name" value="ABC_TRANSPORTER_1"/>
    <property type="match status" value="1"/>
</dbReference>
<sequence>MSEAVLKLENITKIFRLGLLGKTTIKAVDRVNLDIVKGEILGVLGESGSGKSTIAKLILKIYEPTHGRILFKGKDIRIFKGSRGLKNYYMHVQGVFQDPYASFNPRRRVLSTLIDTVKNYYPKLLKEDLEKIIVSSLEKVGLNIRDVMGRYPHEFSGGQLQRLSIARALLVNPEVIIADEPVSMVDASTRIDILNIFIDLKDKEGKTLVIIGHDLGLTRYVSDRVVVLYRGQVVEEGIADILSEPAHPYTKMLAESIPRIDKIWGSKIQYGVGSIELGAKGVGCVFADRCPHRLDICIKKEPEYVDIGKSRVKCWLYTSK</sequence>
<dbReference type="InterPro" id="IPR017871">
    <property type="entry name" value="ABC_transporter-like_CS"/>
</dbReference>
<dbReference type="GO" id="GO:0016887">
    <property type="term" value="F:ATP hydrolysis activity"/>
    <property type="evidence" value="ECO:0007669"/>
    <property type="project" value="InterPro"/>
</dbReference>
<dbReference type="PANTHER" id="PTHR43230:SF3">
    <property type="entry name" value="ABC-TYPE DIPEPTIDE_OLIGOPEPTIDE TRANSPORT SYSTEM, ATPASE COMPONENT"/>
    <property type="match status" value="1"/>
</dbReference>
<dbReference type="CDD" id="cd03257">
    <property type="entry name" value="ABC_NikE_OppD_transporters"/>
    <property type="match status" value="1"/>
</dbReference>
<dbReference type="Gene3D" id="3.40.50.300">
    <property type="entry name" value="P-loop containing nucleotide triphosphate hydrolases"/>
    <property type="match status" value="1"/>
</dbReference>
<proteinExistence type="predicted"/>
<feature type="domain" description="ABC transporter" evidence="4">
    <location>
        <begin position="6"/>
        <end position="255"/>
    </location>
</feature>
<dbReference type="Pfam" id="PF08352">
    <property type="entry name" value="oligo_HPY"/>
    <property type="match status" value="1"/>
</dbReference>
<evidence type="ECO:0000256" key="1">
    <source>
        <dbReference type="ARBA" id="ARBA00022448"/>
    </source>
</evidence>
<evidence type="ECO:0000313" key="6">
    <source>
        <dbReference type="EMBL" id="HGT98317.1"/>
    </source>
</evidence>
<dbReference type="GO" id="GO:0015833">
    <property type="term" value="P:peptide transport"/>
    <property type="evidence" value="ECO:0007669"/>
    <property type="project" value="InterPro"/>
</dbReference>
<organism evidence="6">
    <name type="scientific">Ignisphaera aggregans</name>
    <dbReference type="NCBI Taxonomy" id="334771"/>
    <lineage>
        <taxon>Archaea</taxon>
        <taxon>Thermoproteota</taxon>
        <taxon>Thermoprotei</taxon>
        <taxon>Desulfurococcales</taxon>
        <taxon>Desulfurococcaceae</taxon>
        <taxon>Ignisphaera</taxon>
    </lineage>
</organism>
<gene>
    <name evidence="5" type="ORF">ENT99_06060</name>
    <name evidence="6" type="ORF">ENU64_02665</name>
</gene>
<protein>
    <submittedName>
        <fullName evidence="6">ABC transporter ATP-binding protein</fullName>
    </submittedName>
</protein>
<evidence type="ECO:0000256" key="2">
    <source>
        <dbReference type="ARBA" id="ARBA00022741"/>
    </source>
</evidence>
<dbReference type="SUPFAM" id="SSF52540">
    <property type="entry name" value="P-loop containing nucleoside triphosphate hydrolases"/>
    <property type="match status" value="1"/>
</dbReference>
<dbReference type="EMBL" id="DTAU01000118">
    <property type="protein sequence ID" value="HFQ79247.1"/>
    <property type="molecule type" value="Genomic_DNA"/>
</dbReference>
<dbReference type="GO" id="GO:0005524">
    <property type="term" value="F:ATP binding"/>
    <property type="evidence" value="ECO:0007669"/>
    <property type="project" value="UniProtKB-KW"/>
</dbReference>
<dbReference type="EMBL" id="DTDH01000077">
    <property type="protein sequence ID" value="HGT98317.1"/>
    <property type="molecule type" value="Genomic_DNA"/>
</dbReference>
<evidence type="ECO:0000313" key="5">
    <source>
        <dbReference type="EMBL" id="HFQ79247.1"/>
    </source>
</evidence>
<dbReference type="InterPro" id="IPR027417">
    <property type="entry name" value="P-loop_NTPase"/>
</dbReference>
<keyword evidence="2" id="KW-0547">Nucleotide-binding</keyword>
<keyword evidence="1" id="KW-0813">Transport</keyword>
<dbReference type="PANTHER" id="PTHR43230">
    <property type="entry name" value="ABC-TYPE DIPEPTIDE/OLIGOPEPTIDE TRANSPORT SYSTEM, ATPASE COMPONENT"/>
    <property type="match status" value="1"/>
</dbReference>
<evidence type="ECO:0000259" key="4">
    <source>
        <dbReference type="PROSITE" id="PS50893"/>
    </source>
</evidence>
<reference evidence="6" key="1">
    <citation type="journal article" date="2020" name="mSystems">
        <title>Genome- and Community-Level Interaction Insights into Carbon Utilization and Element Cycling Functions of Hydrothermarchaeota in Hydrothermal Sediment.</title>
        <authorList>
            <person name="Zhou Z."/>
            <person name="Liu Y."/>
            <person name="Xu W."/>
            <person name="Pan J."/>
            <person name="Luo Z.H."/>
            <person name="Li M."/>
        </authorList>
    </citation>
    <scope>NUCLEOTIDE SEQUENCE [LARGE SCALE GENOMIC DNA]</scope>
    <source>
        <strain evidence="5">SpSt-629</strain>
        <strain evidence="6">SpSt-688</strain>
    </source>
</reference>
<dbReference type="NCBIfam" id="TIGR01727">
    <property type="entry name" value="oligo_HPY"/>
    <property type="match status" value="1"/>
</dbReference>
<dbReference type="InterPro" id="IPR003593">
    <property type="entry name" value="AAA+_ATPase"/>
</dbReference>
<dbReference type="InterPro" id="IPR003439">
    <property type="entry name" value="ABC_transporter-like_ATP-bd"/>
</dbReference>
<accession>A0A7J3MXP2</accession>